<feature type="region of interest" description="Disordered" evidence="1">
    <location>
        <begin position="361"/>
        <end position="381"/>
    </location>
</feature>
<feature type="compositionally biased region" description="Basic and acidic residues" evidence="1">
    <location>
        <begin position="121"/>
        <end position="134"/>
    </location>
</feature>
<feature type="compositionally biased region" description="Basic residues" evidence="1">
    <location>
        <begin position="177"/>
        <end position="189"/>
    </location>
</feature>
<organism evidence="2 3">
    <name type="scientific">Phytophthora fragariaefolia</name>
    <dbReference type="NCBI Taxonomy" id="1490495"/>
    <lineage>
        <taxon>Eukaryota</taxon>
        <taxon>Sar</taxon>
        <taxon>Stramenopiles</taxon>
        <taxon>Oomycota</taxon>
        <taxon>Peronosporomycetes</taxon>
        <taxon>Peronosporales</taxon>
        <taxon>Peronosporaceae</taxon>
        <taxon>Phytophthora</taxon>
    </lineage>
</organism>
<comment type="caution">
    <text evidence="2">The sequence shown here is derived from an EMBL/GenBank/DDBJ whole genome shotgun (WGS) entry which is preliminary data.</text>
</comment>
<feature type="compositionally biased region" description="Acidic residues" evidence="1">
    <location>
        <begin position="135"/>
        <end position="150"/>
    </location>
</feature>
<protein>
    <submittedName>
        <fullName evidence="2">Unnamed protein product</fullName>
    </submittedName>
</protein>
<evidence type="ECO:0000256" key="1">
    <source>
        <dbReference type="SAM" id="MobiDB-lite"/>
    </source>
</evidence>
<sequence>MFRSYVPEEPLGLFLLSPTFQYKYQSVARLEYRDRSQLERGYRSEIETGTTLGYIWLGSPEIGTLIHSDHKIGVALHHTSVALEGLRRTGTHIPEWRVTPGPSLDDGEIDLLESDDEAEDKVEKGEDYNPHQDQDDGVDDEDEIPDDASDDGVLNVAQRTAKRRRLSQSPAGVFTPKKIKTKSPVKTKIKVGSSGKSKSGSGSSKKPRPKSGGSRRRNASTATVLAVKGPQYLDAEEYRVIESPGLGITSWMYFSVRMKPGDPTAHAPFQTQGFPDFVPNRHDLDILKEGCDGEELKAFLATRPRTKPSDTRRTEFFFHRRADFGHEVVRALEDWVDLMEENVEARWHATHWVVRTATRHPSSSGKLVSDATSFTRASRRK</sequence>
<reference evidence="2" key="1">
    <citation type="submission" date="2023-04" db="EMBL/GenBank/DDBJ databases">
        <title>Phytophthora fragariaefolia NBRC 109709.</title>
        <authorList>
            <person name="Ichikawa N."/>
            <person name="Sato H."/>
            <person name="Tonouchi N."/>
        </authorList>
    </citation>
    <scope>NUCLEOTIDE SEQUENCE</scope>
    <source>
        <strain evidence="2">NBRC 109709</strain>
    </source>
</reference>
<name>A0A9W6YA86_9STRA</name>
<evidence type="ECO:0000313" key="2">
    <source>
        <dbReference type="EMBL" id="GMF56338.1"/>
    </source>
</evidence>
<dbReference type="EMBL" id="BSXT01003967">
    <property type="protein sequence ID" value="GMF56338.1"/>
    <property type="molecule type" value="Genomic_DNA"/>
</dbReference>
<evidence type="ECO:0000313" key="3">
    <source>
        <dbReference type="Proteomes" id="UP001165121"/>
    </source>
</evidence>
<feature type="compositionally biased region" description="Basic residues" evidence="1">
    <location>
        <begin position="205"/>
        <end position="218"/>
    </location>
</feature>
<dbReference type="Proteomes" id="UP001165121">
    <property type="component" value="Unassembled WGS sequence"/>
</dbReference>
<gene>
    <name evidence="2" type="ORF">Pfra01_002388600</name>
</gene>
<proteinExistence type="predicted"/>
<feature type="compositionally biased region" description="Low complexity" evidence="1">
    <location>
        <begin position="190"/>
        <end position="204"/>
    </location>
</feature>
<accession>A0A9W6YA86</accession>
<keyword evidence="3" id="KW-1185">Reference proteome</keyword>
<feature type="region of interest" description="Disordered" evidence="1">
    <location>
        <begin position="116"/>
        <end position="222"/>
    </location>
</feature>
<dbReference type="AlphaFoldDB" id="A0A9W6YA86"/>